<organism evidence="8 9">
    <name type="scientific">Aquicella lusitana</name>
    <dbReference type="NCBI Taxonomy" id="254246"/>
    <lineage>
        <taxon>Bacteria</taxon>
        <taxon>Pseudomonadati</taxon>
        <taxon>Pseudomonadota</taxon>
        <taxon>Gammaproteobacteria</taxon>
        <taxon>Legionellales</taxon>
        <taxon>Coxiellaceae</taxon>
        <taxon>Aquicella</taxon>
    </lineage>
</organism>
<dbReference type="InterPro" id="IPR015797">
    <property type="entry name" value="NUDIX_hydrolase-like_dom_sf"/>
</dbReference>
<dbReference type="Proteomes" id="UP000254720">
    <property type="component" value="Unassembled WGS sequence"/>
</dbReference>
<comment type="cofactor">
    <cofactor evidence="1">
        <name>Mn(2+)</name>
        <dbReference type="ChEBI" id="CHEBI:29035"/>
    </cofactor>
</comment>
<comment type="cofactor">
    <cofactor evidence="2">
        <name>Mg(2+)</name>
        <dbReference type="ChEBI" id="CHEBI:18420"/>
    </cofactor>
</comment>
<dbReference type="PANTHER" id="PTHR12992">
    <property type="entry name" value="NUDIX HYDROLASE"/>
    <property type="match status" value="1"/>
</dbReference>
<evidence type="ECO:0000256" key="4">
    <source>
        <dbReference type="ARBA" id="ARBA00022801"/>
    </source>
</evidence>
<evidence type="ECO:0000313" key="8">
    <source>
        <dbReference type="EMBL" id="RDI43765.1"/>
    </source>
</evidence>
<keyword evidence="4" id="KW-0378">Hydrolase</keyword>
<dbReference type="AlphaFoldDB" id="A0A370GJ42"/>
<evidence type="ECO:0000256" key="6">
    <source>
        <dbReference type="ARBA" id="ARBA00023211"/>
    </source>
</evidence>
<reference evidence="8 9" key="1">
    <citation type="submission" date="2018-07" db="EMBL/GenBank/DDBJ databases">
        <title>Genomic Encyclopedia of Type Strains, Phase IV (KMG-IV): sequencing the most valuable type-strain genomes for metagenomic binning, comparative biology and taxonomic classification.</title>
        <authorList>
            <person name="Goeker M."/>
        </authorList>
    </citation>
    <scope>NUCLEOTIDE SEQUENCE [LARGE SCALE GENOMIC DNA]</scope>
    <source>
        <strain evidence="8 9">DSM 16500</strain>
    </source>
</reference>
<dbReference type="GO" id="GO:0010945">
    <property type="term" value="F:coenzyme A diphosphatase activity"/>
    <property type="evidence" value="ECO:0007669"/>
    <property type="project" value="InterPro"/>
</dbReference>
<dbReference type="Pfam" id="PF00293">
    <property type="entry name" value="NUDIX"/>
    <property type="match status" value="1"/>
</dbReference>
<dbReference type="Gene3D" id="3.90.79.10">
    <property type="entry name" value="Nucleoside Triphosphate Pyrophosphohydrolase"/>
    <property type="match status" value="1"/>
</dbReference>
<dbReference type="CDD" id="cd03426">
    <property type="entry name" value="NUDIX_CoAse_Nudt7"/>
    <property type="match status" value="1"/>
</dbReference>
<dbReference type="EMBL" id="QQAX01000010">
    <property type="protein sequence ID" value="RDI43765.1"/>
    <property type="molecule type" value="Genomic_DNA"/>
</dbReference>
<evidence type="ECO:0000256" key="2">
    <source>
        <dbReference type="ARBA" id="ARBA00001946"/>
    </source>
</evidence>
<protein>
    <submittedName>
        <fullName evidence="8">NUDIX domain-containing protein</fullName>
    </submittedName>
</protein>
<dbReference type="PROSITE" id="PS51462">
    <property type="entry name" value="NUDIX"/>
    <property type="match status" value="1"/>
</dbReference>
<accession>A0A370GJ42</accession>
<sequence>MIQTWPDINALIRILSAYRPVMLPETAERAAVMLILLVDEDDQVEIVLTKRAATLPAYAGHFSLPGGMHDKTDINLYQTAVREVHEELNLSETVYQHIGQLDDFSAREGHLVRPFVTVMQKRNFEKMHALAPSEIDHIYYLALTRLDRFVDDPALHVLTRRRPSYVFREGEVFIWGLTASILVHLFDIIKTTLDYK</sequence>
<name>A0A370GJ42_9COXI</name>
<comment type="caution">
    <text evidence="8">The sequence shown here is derived from an EMBL/GenBank/DDBJ whole genome shotgun (WGS) entry which is preliminary data.</text>
</comment>
<keyword evidence="6" id="KW-0464">Manganese</keyword>
<keyword evidence="9" id="KW-1185">Reference proteome</keyword>
<keyword evidence="5" id="KW-0460">Magnesium</keyword>
<dbReference type="GO" id="GO:0046872">
    <property type="term" value="F:metal ion binding"/>
    <property type="evidence" value="ECO:0007669"/>
    <property type="project" value="UniProtKB-KW"/>
</dbReference>
<evidence type="ECO:0000256" key="3">
    <source>
        <dbReference type="ARBA" id="ARBA00022723"/>
    </source>
</evidence>
<dbReference type="InterPro" id="IPR000086">
    <property type="entry name" value="NUDIX_hydrolase_dom"/>
</dbReference>
<feature type="domain" description="Nudix hydrolase" evidence="7">
    <location>
        <begin position="28"/>
        <end position="163"/>
    </location>
</feature>
<gene>
    <name evidence="8" type="ORF">C8D86_11035</name>
</gene>
<evidence type="ECO:0000256" key="5">
    <source>
        <dbReference type="ARBA" id="ARBA00022842"/>
    </source>
</evidence>
<proteinExistence type="predicted"/>
<evidence type="ECO:0000256" key="1">
    <source>
        <dbReference type="ARBA" id="ARBA00001936"/>
    </source>
</evidence>
<dbReference type="SUPFAM" id="SSF55811">
    <property type="entry name" value="Nudix"/>
    <property type="match status" value="1"/>
</dbReference>
<keyword evidence="3" id="KW-0479">Metal-binding</keyword>
<dbReference type="OrthoDB" id="9802805at2"/>
<dbReference type="RefSeq" id="WP_114834322.1">
    <property type="nucleotide sequence ID" value="NZ_LR699115.1"/>
</dbReference>
<dbReference type="InterPro" id="IPR045121">
    <property type="entry name" value="CoAse"/>
</dbReference>
<dbReference type="PANTHER" id="PTHR12992:SF11">
    <property type="entry name" value="MITOCHONDRIAL COENZYME A DIPHOSPHATASE NUDT8"/>
    <property type="match status" value="1"/>
</dbReference>
<evidence type="ECO:0000259" key="7">
    <source>
        <dbReference type="PROSITE" id="PS51462"/>
    </source>
</evidence>
<evidence type="ECO:0000313" key="9">
    <source>
        <dbReference type="Proteomes" id="UP000254720"/>
    </source>
</evidence>